<organism evidence="3 4">
    <name type="scientific">Streptantibioticus cattleyicolor (strain ATCC 35852 / DSM 46488 / JCM 4925 / NBRC 14057 / NRRL 8057)</name>
    <name type="common">Streptomyces cattleya</name>
    <dbReference type="NCBI Taxonomy" id="1003195"/>
    <lineage>
        <taxon>Bacteria</taxon>
        <taxon>Bacillati</taxon>
        <taxon>Actinomycetota</taxon>
        <taxon>Actinomycetes</taxon>
        <taxon>Kitasatosporales</taxon>
        <taxon>Streptomycetaceae</taxon>
        <taxon>Streptantibioticus</taxon>
    </lineage>
</organism>
<dbReference type="HOGENOM" id="CLU_045679_0_0_11"/>
<feature type="region of interest" description="Disordered" evidence="1">
    <location>
        <begin position="35"/>
        <end position="56"/>
    </location>
</feature>
<dbReference type="eggNOG" id="COG1388">
    <property type="taxonomic scope" value="Bacteria"/>
</dbReference>
<dbReference type="KEGG" id="sct:SCAT_3810"/>
<dbReference type="KEGG" id="scy:SCATT_37990"/>
<dbReference type="OrthoDB" id="4687120at2"/>
<gene>
    <name evidence="3" type="ordered locus">SCATT_37990</name>
</gene>
<dbReference type="PATRIC" id="fig|1003195.11.peg.5265"/>
<dbReference type="STRING" id="1003195.SCATT_37990"/>
<dbReference type="InterPro" id="IPR011094">
    <property type="entry name" value="Uncharacterised_LppY/LpqO"/>
</dbReference>
<keyword evidence="3" id="KW-0449">Lipoprotein</keyword>
<dbReference type="EMBL" id="CP003219">
    <property type="protein sequence ID" value="AEW96170.1"/>
    <property type="molecule type" value="Genomic_DNA"/>
</dbReference>
<proteinExistence type="predicted"/>
<sequence length="354" mass="37838">MPAIRSGRNGHRLRASVALTTCAVTLTACAAQGAGTGTSAGDGHPGPPAPRGAHRHRAHCPHVQYPERTKDADWKGVAEALGRTGTTREDVAFGVSLPRRDLKVTSHGVTVLSSLALAGSAAFVRYCDGTMLMGDLVLTGDEVDKASDALQAAGIDQTALHKHLPDEQPAIWWTHFHAMGDPVTLARKLKTVLEVSGNPIAVPPPAETRPIDLDTTTIDRELGRKGVAEGRIYKFFLSRRDRILSHGHVLPGPIGVNTAIKFQAIGKKQAAINGDFVLRADEVQPVVRALRKHGIRLVELHNHMLDEQPRMFFLHFWAVGDGNELARALRPALDATDLAPASANAPAPADGGPE</sequence>
<keyword evidence="2" id="KW-0732">Signal</keyword>
<evidence type="ECO:0000256" key="1">
    <source>
        <dbReference type="SAM" id="MobiDB-lite"/>
    </source>
</evidence>
<feature type="signal peptide" evidence="2">
    <location>
        <begin position="1"/>
        <end position="30"/>
    </location>
</feature>
<dbReference type="Proteomes" id="UP000007842">
    <property type="component" value="Chromosome"/>
</dbReference>
<evidence type="ECO:0000313" key="4">
    <source>
        <dbReference type="Proteomes" id="UP000007842"/>
    </source>
</evidence>
<dbReference type="Pfam" id="PF07485">
    <property type="entry name" value="DUF1529"/>
    <property type="match status" value="2"/>
</dbReference>
<keyword evidence="4" id="KW-1185">Reference proteome</keyword>
<reference evidence="4" key="1">
    <citation type="submission" date="2011-12" db="EMBL/GenBank/DDBJ databases">
        <title>Complete genome sequence of Streptomyces cattleya strain DSM 46488.</title>
        <authorList>
            <person name="Ou H.-Y."/>
            <person name="Li P."/>
            <person name="Zhao C."/>
            <person name="O'Hagan D."/>
            <person name="Deng Z."/>
        </authorList>
    </citation>
    <scope>NUCLEOTIDE SEQUENCE [LARGE SCALE GENOMIC DNA]</scope>
    <source>
        <strain evidence="4">ATCC 35852 / DSM 46488 / JCM 4925 / NBRC 14057 / NRRL 8057</strain>
    </source>
</reference>
<feature type="chain" id="PRO_5003378938" evidence="2">
    <location>
        <begin position="31"/>
        <end position="354"/>
    </location>
</feature>
<feature type="compositionally biased region" description="Gly residues" evidence="1">
    <location>
        <begin position="35"/>
        <end position="44"/>
    </location>
</feature>
<dbReference type="PROSITE" id="PS51257">
    <property type="entry name" value="PROKAR_LIPOPROTEIN"/>
    <property type="match status" value="1"/>
</dbReference>
<name>F8K197_STREN</name>
<dbReference type="AlphaFoldDB" id="F8K197"/>
<evidence type="ECO:0000313" key="3">
    <source>
        <dbReference type="EMBL" id="AEW96170.1"/>
    </source>
</evidence>
<dbReference type="RefSeq" id="WP_014144527.1">
    <property type="nucleotide sequence ID" value="NC_016111.1"/>
</dbReference>
<accession>F8K197</accession>
<evidence type="ECO:0000256" key="2">
    <source>
        <dbReference type="SAM" id="SignalP"/>
    </source>
</evidence>
<accession>G8WR13</accession>
<protein>
    <submittedName>
        <fullName evidence="3">Lipoprotein</fullName>
    </submittedName>
</protein>